<dbReference type="Pfam" id="PF17855">
    <property type="entry name" value="MCM_lid"/>
    <property type="match status" value="1"/>
</dbReference>
<dbReference type="GO" id="GO:0003697">
    <property type="term" value="F:single-stranded DNA binding"/>
    <property type="evidence" value="ECO:0007669"/>
    <property type="project" value="TreeGrafter"/>
</dbReference>
<evidence type="ECO:0000256" key="5">
    <source>
        <dbReference type="ARBA" id="ARBA00022763"/>
    </source>
</evidence>
<dbReference type="InterPro" id="IPR041562">
    <property type="entry name" value="MCM_lid"/>
</dbReference>
<dbReference type="OrthoDB" id="7462577at2759"/>
<evidence type="ECO:0000313" key="18">
    <source>
        <dbReference type="EMBL" id="ORX79535.1"/>
    </source>
</evidence>
<reference evidence="18 19" key="2">
    <citation type="submission" date="2016-08" db="EMBL/GenBank/DDBJ databases">
        <title>Pervasive Adenine N6-methylation of Active Genes in Fungi.</title>
        <authorList>
            <consortium name="DOE Joint Genome Institute"/>
            <person name="Mondo S.J."/>
            <person name="Dannebaum R.O."/>
            <person name="Kuo R.C."/>
            <person name="Labutti K."/>
            <person name="Haridas S."/>
            <person name="Kuo A."/>
            <person name="Salamov A."/>
            <person name="Ahrendt S.R."/>
            <person name="Lipzen A."/>
            <person name="Sullivan W."/>
            <person name="Andreopoulos W.B."/>
            <person name="Clum A."/>
            <person name="Lindquist E."/>
            <person name="Daum C."/>
            <person name="Ramamoorthy G.K."/>
            <person name="Gryganskyi A."/>
            <person name="Culley D."/>
            <person name="Magnuson J.K."/>
            <person name="James T.Y."/>
            <person name="O'Malley M.A."/>
            <person name="Stajich J.E."/>
            <person name="Spatafora J.W."/>
            <person name="Visel A."/>
            <person name="Grigoriev I.V."/>
        </authorList>
    </citation>
    <scope>NUCLEOTIDE SEQUENCE [LARGE SCALE GENOMIC DNA]</scope>
    <source>
        <strain evidence="18 19">S4</strain>
    </source>
</reference>
<dbReference type="GO" id="GO:0031261">
    <property type="term" value="C:DNA replication preinitiation complex"/>
    <property type="evidence" value="ECO:0007669"/>
    <property type="project" value="UniProtKB-ARBA"/>
</dbReference>
<dbReference type="InterPro" id="IPR001208">
    <property type="entry name" value="MCM_dom"/>
</dbReference>
<evidence type="ECO:0000259" key="17">
    <source>
        <dbReference type="PROSITE" id="PS50051"/>
    </source>
</evidence>
<accession>A0A1Y1X1J2</accession>
<evidence type="ECO:0000256" key="12">
    <source>
        <dbReference type="ARBA" id="ARBA00041084"/>
    </source>
</evidence>
<evidence type="ECO:0000256" key="15">
    <source>
        <dbReference type="RuleBase" id="RU004070"/>
    </source>
</evidence>
<evidence type="ECO:0000256" key="13">
    <source>
        <dbReference type="ARBA" id="ARBA00042306"/>
    </source>
</evidence>
<dbReference type="GO" id="GO:0005656">
    <property type="term" value="C:nuclear pre-replicative complex"/>
    <property type="evidence" value="ECO:0007669"/>
    <property type="project" value="UniProtKB-ARBA"/>
</dbReference>
<evidence type="ECO:0000256" key="10">
    <source>
        <dbReference type="ARBA" id="ARBA00023204"/>
    </source>
</evidence>
<dbReference type="Pfam" id="PF17207">
    <property type="entry name" value="MCM_OB"/>
    <property type="match status" value="1"/>
</dbReference>
<reference evidence="18 19" key="1">
    <citation type="submission" date="2016-08" db="EMBL/GenBank/DDBJ databases">
        <title>A Parts List for Fungal Cellulosomes Revealed by Comparative Genomics.</title>
        <authorList>
            <consortium name="DOE Joint Genome Institute"/>
            <person name="Haitjema C.H."/>
            <person name="Gilmore S.P."/>
            <person name="Henske J.K."/>
            <person name="Solomon K.V."/>
            <person name="De Groot R."/>
            <person name="Kuo A."/>
            <person name="Mondo S.J."/>
            <person name="Salamov A.A."/>
            <person name="Labutti K."/>
            <person name="Zhao Z."/>
            <person name="Chiniquy J."/>
            <person name="Barry K."/>
            <person name="Brewer H.M."/>
            <person name="Purvine S.O."/>
            <person name="Wright A.T."/>
            <person name="Boxma B."/>
            <person name="Van Alen T."/>
            <person name="Hackstein J.H."/>
            <person name="Baker S.E."/>
            <person name="Grigoriev I.V."/>
            <person name="O'Malley M.A."/>
        </authorList>
    </citation>
    <scope>NUCLEOTIDE SEQUENCE [LARGE SCALE GENOMIC DNA]</scope>
    <source>
        <strain evidence="18 19">S4</strain>
    </source>
</reference>
<dbReference type="InterPro" id="IPR003593">
    <property type="entry name" value="AAA+_ATPase"/>
</dbReference>
<dbReference type="GO" id="GO:0016787">
    <property type="term" value="F:hydrolase activity"/>
    <property type="evidence" value="ECO:0007669"/>
    <property type="project" value="UniProtKB-KW"/>
</dbReference>
<dbReference type="FunFam" id="2.20.28.10:FF:000007">
    <property type="entry name" value="DNA helicase MCM8 isoform X1"/>
    <property type="match status" value="1"/>
</dbReference>
<dbReference type="Gene3D" id="2.40.50.140">
    <property type="entry name" value="Nucleic acid-binding proteins"/>
    <property type="match status" value="1"/>
</dbReference>
<dbReference type="GO" id="GO:0000724">
    <property type="term" value="P:double-strand break repair via homologous recombination"/>
    <property type="evidence" value="ECO:0007669"/>
    <property type="project" value="UniProtKB-ARBA"/>
</dbReference>
<evidence type="ECO:0000313" key="19">
    <source>
        <dbReference type="Proteomes" id="UP000193944"/>
    </source>
</evidence>
<dbReference type="Gene3D" id="3.40.50.300">
    <property type="entry name" value="P-loop containing nucleotide triphosphate hydrolases"/>
    <property type="match status" value="1"/>
</dbReference>
<evidence type="ECO:0000256" key="9">
    <source>
        <dbReference type="ARBA" id="ARBA00023125"/>
    </source>
</evidence>
<keyword evidence="8 15" id="KW-0067">ATP-binding</keyword>
<keyword evidence="6" id="KW-0378">Hydrolase</keyword>
<keyword evidence="7" id="KW-0347">Helicase</keyword>
<evidence type="ECO:0000256" key="1">
    <source>
        <dbReference type="ARBA" id="ARBA00004123"/>
    </source>
</evidence>
<keyword evidence="11" id="KW-0539">Nucleus</keyword>
<dbReference type="SMART" id="SM00382">
    <property type="entry name" value="AAA"/>
    <property type="match status" value="1"/>
</dbReference>
<dbReference type="InterPro" id="IPR031327">
    <property type="entry name" value="MCM"/>
</dbReference>
<dbReference type="InterPro" id="IPR027417">
    <property type="entry name" value="P-loop_NTPase"/>
</dbReference>
<evidence type="ECO:0000256" key="4">
    <source>
        <dbReference type="ARBA" id="ARBA00022741"/>
    </source>
</evidence>
<dbReference type="GO" id="GO:0017116">
    <property type="term" value="F:single-stranded DNA helicase activity"/>
    <property type="evidence" value="ECO:0007669"/>
    <property type="project" value="TreeGrafter"/>
</dbReference>
<dbReference type="AlphaFoldDB" id="A0A1Y1X1J2"/>
<feature type="compositionally biased region" description="Low complexity" evidence="16">
    <location>
        <begin position="58"/>
        <end position="69"/>
    </location>
</feature>
<dbReference type="GO" id="GO:0042555">
    <property type="term" value="C:MCM complex"/>
    <property type="evidence" value="ECO:0007669"/>
    <property type="project" value="UniProtKB-ARBA"/>
</dbReference>
<feature type="domain" description="MCM C-terminal AAA(+) ATPase" evidence="17">
    <location>
        <begin position="419"/>
        <end position="625"/>
    </location>
</feature>
<dbReference type="Pfam" id="PF26065">
    <property type="entry name" value="MCM8_N"/>
    <property type="match status" value="1"/>
</dbReference>
<dbReference type="PROSITE" id="PS50051">
    <property type="entry name" value="MCM_2"/>
    <property type="match status" value="1"/>
</dbReference>
<proteinExistence type="inferred from homology"/>
<dbReference type="EC" id="3.6.4.12" evidence="3"/>
<evidence type="ECO:0000256" key="7">
    <source>
        <dbReference type="ARBA" id="ARBA00022806"/>
    </source>
</evidence>
<keyword evidence="9 15" id="KW-0238">DNA-binding</keyword>
<comment type="subcellular location">
    <subcellularLocation>
        <location evidence="1">Nucleus</location>
    </subcellularLocation>
</comment>
<dbReference type="PANTHER" id="PTHR11630">
    <property type="entry name" value="DNA REPLICATION LICENSING FACTOR MCM FAMILY MEMBER"/>
    <property type="match status" value="1"/>
</dbReference>
<feature type="region of interest" description="Disordered" evidence="16">
    <location>
        <begin position="46"/>
        <end position="70"/>
    </location>
</feature>
<comment type="similarity">
    <text evidence="2 15">Belongs to the MCM family.</text>
</comment>
<evidence type="ECO:0000256" key="3">
    <source>
        <dbReference type="ARBA" id="ARBA00012551"/>
    </source>
</evidence>
<dbReference type="GO" id="GO:0043596">
    <property type="term" value="C:nuclear replication fork"/>
    <property type="evidence" value="ECO:0007669"/>
    <property type="project" value="UniProtKB-ARBA"/>
</dbReference>
<comment type="caution">
    <text evidence="18">The sequence shown here is derived from an EMBL/GenBank/DDBJ whole genome shotgun (WGS) entry which is preliminary data.</text>
</comment>
<dbReference type="SUPFAM" id="SSF50249">
    <property type="entry name" value="Nucleic acid-binding proteins"/>
    <property type="match status" value="1"/>
</dbReference>
<dbReference type="InterPro" id="IPR056875">
    <property type="entry name" value="MCM8/REC_WHD"/>
</dbReference>
<dbReference type="Gene3D" id="2.20.28.10">
    <property type="match status" value="1"/>
</dbReference>
<dbReference type="PANTHER" id="PTHR11630:SF47">
    <property type="entry name" value="DNA HELICASE MCM8"/>
    <property type="match status" value="1"/>
</dbReference>
<organism evidence="18 19">
    <name type="scientific">Anaeromyces robustus</name>
    <dbReference type="NCBI Taxonomy" id="1754192"/>
    <lineage>
        <taxon>Eukaryota</taxon>
        <taxon>Fungi</taxon>
        <taxon>Fungi incertae sedis</taxon>
        <taxon>Chytridiomycota</taxon>
        <taxon>Chytridiomycota incertae sedis</taxon>
        <taxon>Neocallimastigomycetes</taxon>
        <taxon>Neocallimastigales</taxon>
        <taxon>Neocallimastigaceae</taxon>
        <taxon>Anaeromyces</taxon>
    </lineage>
</organism>
<dbReference type="EMBL" id="MCFG01000172">
    <property type="protein sequence ID" value="ORX79535.1"/>
    <property type="molecule type" value="Genomic_DNA"/>
</dbReference>
<evidence type="ECO:0000256" key="2">
    <source>
        <dbReference type="ARBA" id="ARBA00008010"/>
    </source>
</evidence>
<keyword evidence="19" id="KW-1185">Reference proteome</keyword>
<dbReference type="PRINTS" id="PR01657">
    <property type="entry name" value="MCMFAMILY"/>
</dbReference>
<dbReference type="Proteomes" id="UP000193944">
    <property type="component" value="Unassembled WGS sequence"/>
</dbReference>
<dbReference type="InterPro" id="IPR012340">
    <property type="entry name" value="NA-bd_OB-fold"/>
</dbReference>
<keyword evidence="4 15" id="KW-0547">Nucleotide-binding</keyword>
<keyword evidence="10" id="KW-0234">DNA repair</keyword>
<evidence type="ECO:0000256" key="16">
    <source>
        <dbReference type="SAM" id="MobiDB-lite"/>
    </source>
</evidence>
<comment type="catalytic activity">
    <reaction evidence="14">
        <text>ATP + H2O = ADP + phosphate + H(+)</text>
        <dbReference type="Rhea" id="RHEA:13065"/>
        <dbReference type="ChEBI" id="CHEBI:15377"/>
        <dbReference type="ChEBI" id="CHEBI:15378"/>
        <dbReference type="ChEBI" id="CHEBI:30616"/>
        <dbReference type="ChEBI" id="CHEBI:43474"/>
        <dbReference type="ChEBI" id="CHEBI:456216"/>
        <dbReference type="EC" id="3.6.4.12"/>
    </reaction>
</comment>
<evidence type="ECO:0000256" key="11">
    <source>
        <dbReference type="ARBA" id="ARBA00023242"/>
    </source>
</evidence>
<dbReference type="GO" id="GO:0005524">
    <property type="term" value="F:ATP binding"/>
    <property type="evidence" value="ECO:0007669"/>
    <property type="project" value="UniProtKB-KW"/>
</dbReference>
<dbReference type="Pfam" id="PF25051">
    <property type="entry name" value="WHD_MCM8"/>
    <property type="match status" value="1"/>
</dbReference>
<dbReference type="InterPro" id="IPR033762">
    <property type="entry name" value="MCM_OB"/>
</dbReference>
<dbReference type="SMART" id="SM00350">
    <property type="entry name" value="MCM"/>
    <property type="match status" value="1"/>
</dbReference>
<protein>
    <recommendedName>
        <fullName evidence="12">DNA helicase MCM8</fullName>
        <ecNumber evidence="3">3.6.4.12</ecNumber>
    </recommendedName>
    <alternativeName>
        <fullName evidence="13">Minichromosome maintenance 8</fullName>
    </alternativeName>
</protein>
<evidence type="ECO:0000256" key="14">
    <source>
        <dbReference type="ARBA" id="ARBA00047995"/>
    </source>
</evidence>
<evidence type="ECO:0000256" key="8">
    <source>
        <dbReference type="ARBA" id="ARBA00022840"/>
    </source>
</evidence>
<dbReference type="STRING" id="1754192.A0A1Y1X1J2"/>
<sequence length="852" mass="96479">MPRGNSNFNPYKQANKRFKGNFYTKRNAEEIMEATVSNNNFVPLFSNEDDDDEENEYNHNNQNNIIRNNTSPNYINYNDFHVEDENDRLYRGRHSYMNNPFHFWDTYFCDEEYRDDHDFIPAINKFINLFKNEYPDNSSKESVKENGFISVEFQYLADVFNVDNPTEFQNLLKNQPEDLLNCLGLALSEVIYGNELNYTIKGVKPWPKLYVRIQNYEPITSLKNIKANYMNKFVTIKGTVVRISSVTPLATQMSFSCASCQALQTIKFINGKYRVPTKCIIAGCKSKLFNPERGVKRGDTSTIDMQKIRIQESLSDDQFDSERIPRIIECEVVQDLIDYVIPGDIVTVTGVVKVYSTNEGRNKKGSMYILYIDVNSMKKSGKIASDNVDKSDIGFEKEDIQFSAKDMYAIQDIHQQPNLFRLIVASLCPGIFGHELVKAGLLLTLFGGSKKEEDSKNKISMRSEPHILIVGDPGLGKSQMLRATVQVAPRGVYVCGNTATTSGLTVTVYKDGSTGGFALEAGALVLGDQGCCCIDEFDKMNEHQALLEAMEQRSVSVAKAGIVCTLPARTSVIAAANPVGGHYDKGKTVSDNLKMNPALLSRFDLIFILLDKPDKNMDAFLSEHVMKLHSGMADKNEMTNLAINNNLLDQKEESDTLAERLKIKDFSEVDLIPPKLLRKYIAYAREYVEPVFTKEAKDVIRDFYLLLRSKYRSIDNTPITTRQLESMTRLAEARAKAELRLKVTAEDAQDVVEIMKYSLFETSSDEYGNLDFTRSQLGTGMSKKNQPKKFVQQLEKIADLNRNNLFTLQQLSDLGKKMGVEGNFNDFIDTLNTQGYLIKCGAKVYKLTTSSY</sequence>
<dbReference type="CDD" id="cd22247">
    <property type="entry name" value="MCM8_WHD"/>
    <property type="match status" value="1"/>
</dbReference>
<dbReference type="SUPFAM" id="SSF52540">
    <property type="entry name" value="P-loop containing nucleoside triphosphate hydrolases"/>
    <property type="match status" value="1"/>
</dbReference>
<dbReference type="InterPro" id="IPR058767">
    <property type="entry name" value="MCM8_N"/>
</dbReference>
<name>A0A1Y1X1J2_9FUNG</name>
<keyword evidence="5" id="KW-0227">DNA damage</keyword>
<dbReference type="Pfam" id="PF00493">
    <property type="entry name" value="MCM"/>
    <property type="match status" value="1"/>
</dbReference>
<dbReference type="CDD" id="cd17759">
    <property type="entry name" value="MCM8"/>
    <property type="match status" value="1"/>
</dbReference>
<evidence type="ECO:0000256" key="6">
    <source>
        <dbReference type="ARBA" id="ARBA00022801"/>
    </source>
</evidence>
<gene>
    <name evidence="18" type="ORF">BCR32DRAFT_294393</name>
</gene>
<dbReference type="GO" id="GO:0006279">
    <property type="term" value="P:premeiotic DNA replication"/>
    <property type="evidence" value="ECO:0007669"/>
    <property type="project" value="UniProtKB-ARBA"/>
</dbReference>